<reference evidence="10" key="1">
    <citation type="submission" date="2023-03" db="EMBL/GenBank/DDBJ databases">
        <authorList>
            <person name="Steffen K."/>
            <person name="Cardenas P."/>
        </authorList>
    </citation>
    <scope>NUCLEOTIDE SEQUENCE</scope>
</reference>
<dbReference type="Proteomes" id="UP001174909">
    <property type="component" value="Unassembled WGS sequence"/>
</dbReference>
<name>A0AA35WND7_GEOBA</name>
<dbReference type="InterPro" id="IPR000462">
    <property type="entry name" value="CDP-OH_P_trans"/>
</dbReference>
<dbReference type="GO" id="GO:0016020">
    <property type="term" value="C:membrane"/>
    <property type="evidence" value="ECO:0007669"/>
    <property type="project" value="UniProtKB-SubCell"/>
</dbReference>
<evidence type="ECO:0000256" key="8">
    <source>
        <dbReference type="RuleBase" id="RU003750"/>
    </source>
</evidence>
<sequence length="216" mass="24292">MNKRKYSVLFYVPNLIGYMRLLFLITAWIFYDNIYVFLPFYAAAAFLDGIDGWAARMMGQCSAFGAWLDVLVDNVGRSLLWTKLYPWGVFVSCLEWSVFVCTHTLGHQWKAAFGAAPQWVKTVMDNGFYTPVGAFTVAGLHALPPYLYILGHLPPSLHNVSPILLYAPAVILAAGRVLALAVELWCIKTHILQLLSTDENHELNILTRDLHTDPSN</sequence>
<feature type="transmembrane region" description="Helical" evidence="9">
    <location>
        <begin position="127"/>
        <end position="151"/>
    </location>
</feature>
<dbReference type="GO" id="GO:0016780">
    <property type="term" value="F:phosphotransferase activity, for other substituted phosphate groups"/>
    <property type="evidence" value="ECO:0007669"/>
    <property type="project" value="InterPro"/>
</dbReference>
<dbReference type="InterPro" id="IPR048254">
    <property type="entry name" value="CDP_ALCOHOL_P_TRANSF_CS"/>
</dbReference>
<dbReference type="PANTHER" id="PTHR15362:SF13">
    <property type="entry name" value="SI:CH1073-145M9.1"/>
    <property type="match status" value="1"/>
</dbReference>
<dbReference type="AlphaFoldDB" id="A0AA35WND7"/>
<evidence type="ECO:0000256" key="3">
    <source>
        <dbReference type="ARBA" id="ARBA00022692"/>
    </source>
</evidence>
<evidence type="ECO:0000256" key="2">
    <source>
        <dbReference type="ARBA" id="ARBA00022679"/>
    </source>
</evidence>
<dbReference type="GO" id="GO:0008654">
    <property type="term" value="P:phospholipid biosynthetic process"/>
    <property type="evidence" value="ECO:0007669"/>
    <property type="project" value="InterPro"/>
</dbReference>
<comment type="similarity">
    <text evidence="8">Belongs to the CDP-alcohol phosphatidyltransferase class-I family.</text>
</comment>
<keyword evidence="4 9" id="KW-1133">Transmembrane helix</keyword>
<dbReference type="Gene3D" id="1.20.120.1760">
    <property type="match status" value="1"/>
</dbReference>
<evidence type="ECO:0000256" key="1">
    <source>
        <dbReference type="ARBA" id="ARBA00004141"/>
    </source>
</evidence>
<keyword evidence="11" id="KW-1185">Reference proteome</keyword>
<dbReference type="InterPro" id="IPR043130">
    <property type="entry name" value="CDP-OH_PTrfase_TM_dom"/>
</dbReference>
<protein>
    <submittedName>
        <fullName evidence="10">CDP-diacylglycerol--inositol 3-phosphatidyltransferase 1</fullName>
    </submittedName>
</protein>
<organism evidence="10 11">
    <name type="scientific">Geodia barretti</name>
    <name type="common">Barrett's horny sponge</name>
    <dbReference type="NCBI Taxonomy" id="519541"/>
    <lineage>
        <taxon>Eukaryota</taxon>
        <taxon>Metazoa</taxon>
        <taxon>Porifera</taxon>
        <taxon>Demospongiae</taxon>
        <taxon>Heteroscleromorpha</taxon>
        <taxon>Tetractinellida</taxon>
        <taxon>Astrophorina</taxon>
        <taxon>Geodiidae</taxon>
        <taxon>Geodia</taxon>
    </lineage>
</organism>
<gene>
    <name evidence="10" type="ORF">GBAR_LOCUS13599</name>
</gene>
<dbReference type="Pfam" id="PF01066">
    <property type="entry name" value="CDP-OH_P_transf"/>
    <property type="match status" value="1"/>
</dbReference>
<feature type="transmembrane region" description="Helical" evidence="9">
    <location>
        <begin position="84"/>
        <end position="106"/>
    </location>
</feature>
<feature type="transmembrane region" description="Helical" evidence="9">
    <location>
        <begin position="163"/>
        <end position="186"/>
    </location>
</feature>
<dbReference type="EMBL" id="CASHTH010002001">
    <property type="protein sequence ID" value="CAI8023261.1"/>
    <property type="molecule type" value="Genomic_DNA"/>
</dbReference>
<dbReference type="PROSITE" id="PS00379">
    <property type="entry name" value="CDP_ALCOHOL_P_TRANSF"/>
    <property type="match status" value="1"/>
</dbReference>
<comment type="subcellular location">
    <subcellularLocation>
        <location evidence="1">Membrane</location>
        <topology evidence="1">Multi-pass membrane protein</topology>
    </subcellularLocation>
</comment>
<keyword evidence="2 8" id="KW-0808">Transferase</keyword>
<proteinExistence type="inferred from homology"/>
<evidence type="ECO:0000256" key="5">
    <source>
        <dbReference type="ARBA" id="ARBA00023098"/>
    </source>
</evidence>
<keyword evidence="7" id="KW-1208">Phospholipid metabolism</keyword>
<keyword evidence="6 9" id="KW-0472">Membrane</keyword>
<accession>A0AA35WND7</accession>
<evidence type="ECO:0000256" key="4">
    <source>
        <dbReference type="ARBA" id="ARBA00022989"/>
    </source>
</evidence>
<evidence type="ECO:0000313" key="11">
    <source>
        <dbReference type="Proteomes" id="UP001174909"/>
    </source>
</evidence>
<keyword evidence="3 9" id="KW-0812">Transmembrane</keyword>
<dbReference type="PANTHER" id="PTHR15362">
    <property type="entry name" value="PHOSPHATIDYLINOSITOL SYNTHASE"/>
    <property type="match status" value="1"/>
</dbReference>
<evidence type="ECO:0000256" key="9">
    <source>
        <dbReference type="SAM" id="Phobius"/>
    </source>
</evidence>
<evidence type="ECO:0000256" key="7">
    <source>
        <dbReference type="ARBA" id="ARBA00023264"/>
    </source>
</evidence>
<comment type="caution">
    <text evidence="10">The sequence shown here is derived from an EMBL/GenBank/DDBJ whole genome shotgun (WGS) entry which is preliminary data.</text>
</comment>
<evidence type="ECO:0000256" key="6">
    <source>
        <dbReference type="ARBA" id="ARBA00023136"/>
    </source>
</evidence>
<keyword evidence="5" id="KW-0443">Lipid metabolism</keyword>
<evidence type="ECO:0000313" key="10">
    <source>
        <dbReference type="EMBL" id="CAI8023261.1"/>
    </source>
</evidence>
<feature type="transmembrane region" description="Helical" evidence="9">
    <location>
        <begin position="21"/>
        <end position="47"/>
    </location>
</feature>